<dbReference type="EMBL" id="MCFJ01000021">
    <property type="protein sequence ID" value="ORY56935.1"/>
    <property type="molecule type" value="Genomic_DNA"/>
</dbReference>
<keyword evidence="1" id="KW-0472">Membrane</keyword>
<keyword evidence="3" id="KW-1185">Reference proteome</keyword>
<reference evidence="2 3" key="1">
    <citation type="submission" date="2016-07" db="EMBL/GenBank/DDBJ databases">
        <title>Pervasive Adenine N6-methylation of Active Genes in Fungi.</title>
        <authorList>
            <consortium name="DOE Joint Genome Institute"/>
            <person name="Mondo S.J."/>
            <person name="Dannebaum R.O."/>
            <person name="Kuo R.C."/>
            <person name="Labutti K."/>
            <person name="Haridas S."/>
            <person name="Kuo A."/>
            <person name="Salamov A."/>
            <person name="Ahrendt S.R."/>
            <person name="Lipzen A."/>
            <person name="Sullivan W."/>
            <person name="Andreopoulos W.B."/>
            <person name="Clum A."/>
            <person name="Lindquist E."/>
            <person name="Daum C."/>
            <person name="Ramamoorthy G.K."/>
            <person name="Gryganskyi A."/>
            <person name="Culley D."/>
            <person name="Magnuson J.K."/>
            <person name="James T.Y."/>
            <person name="O'Malley M.A."/>
            <person name="Stajich J.E."/>
            <person name="Spatafora J.W."/>
            <person name="Visel A."/>
            <person name="Grigoriev I.V."/>
        </authorList>
    </citation>
    <scope>NUCLEOTIDE SEQUENCE [LARGE SCALE GENOMIC DNA]</scope>
    <source>
        <strain evidence="2 3">CBS 129021</strain>
    </source>
</reference>
<gene>
    <name evidence="2" type="ORF">BCR38DRAFT_528309</name>
</gene>
<keyword evidence="1" id="KW-1133">Transmembrane helix</keyword>
<dbReference type="RefSeq" id="XP_040710402.1">
    <property type="nucleotide sequence ID" value="XM_040865424.1"/>
</dbReference>
<organism evidence="2 3">
    <name type="scientific">Pseudomassariella vexata</name>
    <dbReference type="NCBI Taxonomy" id="1141098"/>
    <lineage>
        <taxon>Eukaryota</taxon>
        <taxon>Fungi</taxon>
        <taxon>Dikarya</taxon>
        <taxon>Ascomycota</taxon>
        <taxon>Pezizomycotina</taxon>
        <taxon>Sordariomycetes</taxon>
        <taxon>Xylariomycetidae</taxon>
        <taxon>Amphisphaeriales</taxon>
        <taxon>Pseudomassariaceae</taxon>
        <taxon>Pseudomassariella</taxon>
    </lineage>
</organism>
<keyword evidence="1" id="KW-0812">Transmembrane</keyword>
<dbReference type="AlphaFoldDB" id="A0A1Y2DE30"/>
<evidence type="ECO:0000313" key="2">
    <source>
        <dbReference type="EMBL" id="ORY56935.1"/>
    </source>
</evidence>
<dbReference type="InParanoid" id="A0A1Y2DE30"/>
<evidence type="ECO:0000256" key="1">
    <source>
        <dbReference type="SAM" id="Phobius"/>
    </source>
</evidence>
<protein>
    <submittedName>
        <fullName evidence="2">Uncharacterized protein</fullName>
    </submittedName>
</protein>
<dbReference type="GeneID" id="63781636"/>
<proteinExistence type="predicted"/>
<accession>A0A1Y2DE30</accession>
<name>A0A1Y2DE30_9PEZI</name>
<comment type="caution">
    <text evidence="2">The sequence shown here is derived from an EMBL/GenBank/DDBJ whole genome shotgun (WGS) entry which is preliminary data.</text>
</comment>
<dbReference type="Proteomes" id="UP000193689">
    <property type="component" value="Unassembled WGS sequence"/>
</dbReference>
<evidence type="ECO:0000313" key="3">
    <source>
        <dbReference type="Proteomes" id="UP000193689"/>
    </source>
</evidence>
<feature type="transmembrane region" description="Helical" evidence="1">
    <location>
        <begin position="47"/>
        <end position="70"/>
    </location>
</feature>
<sequence>MAALLVPIVKTAFAEFLKRQRDAKPTNPCLRWEQQPTTGPPPSNSEWVFWLVYALICFSLIWLIFGPAIWTSAEDTNREGQYEWDQLLQEAVENERRLRRSSEVSIKEVEQDTENAVPESDHENEKEYEFHLANGKLLQMVEKLQIEYRDLHSYIFKLEYIREALDSEKMELKQAWDRLQFEEMKKRSGEQEEGWRMIGDLEDPQVDHDFVVVSDEDKI</sequence>